<proteinExistence type="predicted"/>
<organism evidence="2 3">
    <name type="scientific">Vitreoscilla massiliensis</name>
    <dbReference type="NCBI Taxonomy" id="1689272"/>
    <lineage>
        <taxon>Bacteria</taxon>
        <taxon>Pseudomonadati</taxon>
        <taxon>Pseudomonadota</taxon>
        <taxon>Betaproteobacteria</taxon>
        <taxon>Neisseriales</taxon>
        <taxon>Neisseriaceae</taxon>
        <taxon>Vitreoscilla</taxon>
    </lineage>
</organism>
<dbReference type="PANTHER" id="PTHR43441">
    <property type="entry name" value="RIBOSOMAL-PROTEIN-SERINE ACETYLTRANSFERASE"/>
    <property type="match status" value="1"/>
</dbReference>
<dbReference type="InterPro" id="IPR000182">
    <property type="entry name" value="GNAT_dom"/>
</dbReference>
<dbReference type="EMBL" id="CP091511">
    <property type="protein sequence ID" value="UOO91105.1"/>
    <property type="molecule type" value="Genomic_DNA"/>
</dbReference>
<dbReference type="PROSITE" id="PS51186">
    <property type="entry name" value="GNAT"/>
    <property type="match status" value="1"/>
</dbReference>
<reference evidence="2 3" key="1">
    <citation type="journal article" date="2022" name="Res Sq">
        <title>Evolution of multicellular longitudinally dividing oral cavity symbionts (Neisseriaceae).</title>
        <authorList>
            <person name="Nyongesa S."/>
            <person name="Weber P."/>
            <person name="Bernet E."/>
            <person name="Pullido F."/>
            <person name="Nieckarz M."/>
            <person name="Delaby M."/>
            <person name="Nieves C."/>
            <person name="Viehboeck T."/>
            <person name="Krause N."/>
            <person name="Rivera-Millot A."/>
            <person name="Nakamura A."/>
            <person name="Vischer N."/>
            <person name="VanNieuwenhze M."/>
            <person name="Brun Y."/>
            <person name="Cava F."/>
            <person name="Bulgheresi S."/>
            <person name="Veyrier F."/>
        </authorList>
    </citation>
    <scope>NUCLEOTIDE SEQUENCE [LARGE SCALE GENOMIC DNA]</scope>
    <source>
        <strain evidence="2 3">SN4</strain>
    </source>
</reference>
<dbReference type="InterPro" id="IPR016181">
    <property type="entry name" value="Acyl_CoA_acyltransferase"/>
</dbReference>
<dbReference type="SUPFAM" id="SSF55729">
    <property type="entry name" value="Acyl-CoA N-acyltransferases (Nat)"/>
    <property type="match status" value="1"/>
</dbReference>
<dbReference type="RefSeq" id="WP_058305130.1">
    <property type="nucleotide sequence ID" value="NZ_CABKVG010000006.1"/>
</dbReference>
<evidence type="ECO:0000313" key="3">
    <source>
        <dbReference type="Proteomes" id="UP000832011"/>
    </source>
</evidence>
<gene>
    <name evidence="2" type="ORF">LVJ82_09105</name>
</gene>
<dbReference type="InterPro" id="IPR051908">
    <property type="entry name" value="Ribosomal_N-acetyltransferase"/>
</dbReference>
<feature type="domain" description="N-acetyltransferase" evidence="1">
    <location>
        <begin position="23"/>
        <end position="169"/>
    </location>
</feature>
<sequence length="188" mass="21276">MLKYPTRISADVNLVPPHSEHARVLFDLIQANLPYLNAWLTWPALMQTPLDVATFLNKAQEHNRDGKALILLLQYQGQICGVISYNEFQANNRSANIGYWLGEAYQGLGIVSTALRRLIQYGFEDLALNKVIIRAGVGNAKSSAIAKRLGFVYEGTARANEFLHQRYIDHQIFSLLKAEWTTQTDREV</sequence>
<dbReference type="Gene3D" id="3.40.630.30">
    <property type="match status" value="1"/>
</dbReference>
<protein>
    <submittedName>
        <fullName evidence="2">GNAT family N-acetyltransferase</fullName>
    </submittedName>
</protein>
<evidence type="ECO:0000313" key="2">
    <source>
        <dbReference type="EMBL" id="UOO91105.1"/>
    </source>
</evidence>
<dbReference type="Proteomes" id="UP000832011">
    <property type="component" value="Chromosome"/>
</dbReference>
<keyword evidence="3" id="KW-1185">Reference proteome</keyword>
<evidence type="ECO:0000259" key="1">
    <source>
        <dbReference type="PROSITE" id="PS51186"/>
    </source>
</evidence>
<dbReference type="Pfam" id="PF13302">
    <property type="entry name" value="Acetyltransf_3"/>
    <property type="match status" value="1"/>
</dbReference>
<accession>A0ABY4E5Q8</accession>
<dbReference type="PANTHER" id="PTHR43441:SF11">
    <property type="entry name" value="RIBOSOMAL-PROTEIN-SERINE ACETYLTRANSFERASE"/>
    <property type="match status" value="1"/>
</dbReference>
<name>A0ABY4E5Q8_9NEIS</name>